<comment type="similarity">
    <text evidence="1">Belongs to the CoA-transferase III family.</text>
</comment>
<dbReference type="GO" id="GO:0008111">
    <property type="term" value="F:alpha-methylacyl-CoA racemase activity"/>
    <property type="evidence" value="ECO:0007669"/>
    <property type="project" value="TreeGrafter"/>
</dbReference>
<dbReference type="STRING" id="597456.A0A0L7R8N6"/>
<dbReference type="SUPFAM" id="SSF89796">
    <property type="entry name" value="CoA-transferase family III (CaiB/BaiF)"/>
    <property type="match status" value="1"/>
</dbReference>
<dbReference type="PANTHER" id="PTHR48228">
    <property type="entry name" value="SUCCINYL-COA--D-CITRAMALATE COA-TRANSFERASE"/>
    <property type="match status" value="1"/>
</dbReference>
<dbReference type="InterPro" id="IPR050509">
    <property type="entry name" value="CoA-transferase_III"/>
</dbReference>
<accession>A0A0L7R8N6</accession>
<sequence>MPLKGIKVLELAGLAPGPFCGMILAEFGASVIKVDKISGSYGSVDSLGQGKRSLALNLKTHEGVNIFKRLSNQSDVVIDPYRPGVMENIKLGPKELMKTNKKLIYARLTGFGQTGPYANMAGHDINYLALSGLLSLFGRYGQKPTPPVNLAADFGGGGLMCAFGIILALFECSKSNIGQVIDASMVDGSAYLGSWLFRSQQVPGLWGNPRGKNILDSGTHFYETYETKDKQYMCVGALEPQFYEIFLEKLGLSLDEMPQYDKFEENREKLEKIFKQKSQAEWCALFDGTDACVTPVLNLKDVAFHAHNKERHTFSTISRDSVIPNPAPRLSRTPGTSNGYEKNPEPGEHTIEILTELNFKSEEIAGLIVNEIVHQGMKRSML</sequence>
<name>A0A0L7R8N6_9HYME</name>
<dbReference type="InterPro" id="IPR044855">
    <property type="entry name" value="CoA-Trfase_III_dom3_sf"/>
</dbReference>
<dbReference type="Proteomes" id="UP000053825">
    <property type="component" value="Unassembled WGS sequence"/>
</dbReference>
<reference evidence="3 4" key="1">
    <citation type="submission" date="2015-07" db="EMBL/GenBank/DDBJ databases">
        <title>The genome of Habropoda laboriosa.</title>
        <authorList>
            <person name="Pan H."/>
            <person name="Kapheim K."/>
        </authorList>
    </citation>
    <scope>NUCLEOTIDE SEQUENCE [LARGE SCALE GENOMIC DNA]</scope>
    <source>
        <strain evidence="3">0110345459</strain>
    </source>
</reference>
<dbReference type="OrthoDB" id="16747at2759"/>
<dbReference type="PANTHER" id="PTHR48228:SF5">
    <property type="entry name" value="ALPHA-METHYLACYL-COA RACEMASE"/>
    <property type="match status" value="1"/>
</dbReference>
<evidence type="ECO:0000256" key="1">
    <source>
        <dbReference type="ARBA" id="ARBA00008383"/>
    </source>
</evidence>
<protein>
    <submittedName>
        <fullName evidence="3">Alpha-methylacyl-CoA racemase</fullName>
    </submittedName>
</protein>
<dbReference type="InterPro" id="IPR023606">
    <property type="entry name" value="CoA-Trfase_III_dom_1_sf"/>
</dbReference>
<gene>
    <name evidence="3" type="ORF">WH47_11861</name>
</gene>
<dbReference type="Gene3D" id="3.30.1540.10">
    <property type="entry name" value="formyl-coa transferase, domain 3"/>
    <property type="match status" value="1"/>
</dbReference>
<feature type="region of interest" description="Disordered" evidence="2">
    <location>
        <begin position="323"/>
        <end position="346"/>
    </location>
</feature>
<evidence type="ECO:0000256" key="2">
    <source>
        <dbReference type="SAM" id="MobiDB-lite"/>
    </source>
</evidence>
<dbReference type="Gene3D" id="3.40.50.10540">
    <property type="entry name" value="Crotonobetainyl-coa:carnitine coa-transferase, domain 1"/>
    <property type="match status" value="1"/>
</dbReference>
<keyword evidence="4" id="KW-1185">Reference proteome</keyword>
<evidence type="ECO:0000313" key="4">
    <source>
        <dbReference type="Proteomes" id="UP000053825"/>
    </source>
</evidence>
<dbReference type="AlphaFoldDB" id="A0A0L7R8N6"/>
<dbReference type="GO" id="GO:0008206">
    <property type="term" value="P:bile acid metabolic process"/>
    <property type="evidence" value="ECO:0007669"/>
    <property type="project" value="TreeGrafter"/>
</dbReference>
<organism evidence="3 4">
    <name type="scientific">Habropoda laboriosa</name>
    <dbReference type="NCBI Taxonomy" id="597456"/>
    <lineage>
        <taxon>Eukaryota</taxon>
        <taxon>Metazoa</taxon>
        <taxon>Ecdysozoa</taxon>
        <taxon>Arthropoda</taxon>
        <taxon>Hexapoda</taxon>
        <taxon>Insecta</taxon>
        <taxon>Pterygota</taxon>
        <taxon>Neoptera</taxon>
        <taxon>Endopterygota</taxon>
        <taxon>Hymenoptera</taxon>
        <taxon>Apocrita</taxon>
        <taxon>Aculeata</taxon>
        <taxon>Apoidea</taxon>
        <taxon>Anthophila</taxon>
        <taxon>Apidae</taxon>
        <taxon>Habropoda</taxon>
    </lineage>
</organism>
<dbReference type="Pfam" id="PF02515">
    <property type="entry name" value="CoA_transf_3"/>
    <property type="match status" value="1"/>
</dbReference>
<dbReference type="InterPro" id="IPR003673">
    <property type="entry name" value="CoA-Trfase_fam_III"/>
</dbReference>
<evidence type="ECO:0000313" key="3">
    <source>
        <dbReference type="EMBL" id="KOC67204.1"/>
    </source>
</evidence>
<proteinExistence type="inferred from homology"/>
<dbReference type="GO" id="GO:0005739">
    <property type="term" value="C:mitochondrion"/>
    <property type="evidence" value="ECO:0007669"/>
    <property type="project" value="TreeGrafter"/>
</dbReference>
<dbReference type="EMBL" id="KQ414632">
    <property type="protein sequence ID" value="KOC67204.1"/>
    <property type="molecule type" value="Genomic_DNA"/>
</dbReference>